<dbReference type="InterPro" id="IPR002716">
    <property type="entry name" value="PIN_dom"/>
</dbReference>
<gene>
    <name evidence="2" type="ORF">SAMN04488082_12023</name>
</gene>
<dbReference type="RefSeq" id="WP_092378022.1">
    <property type="nucleotide sequence ID" value="NZ_FORX01000020.1"/>
</dbReference>
<name>A0A1I3YHP2_9BACT</name>
<dbReference type="PANTHER" id="PTHR36173:SF2">
    <property type="entry name" value="RIBONUCLEASE VAPC16"/>
    <property type="match status" value="1"/>
</dbReference>
<evidence type="ECO:0000313" key="2">
    <source>
        <dbReference type="EMBL" id="SFK31300.1"/>
    </source>
</evidence>
<feature type="domain" description="PIN" evidence="1">
    <location>
        <begin position="4"/>
        <end position="120"/>
    </location>
</feature>
<dbReference type="InterPro" id="IPR041705">
    <property type="entry name" value="PIN_Sll0205"/>
</dbReference>
<dbReference type="Proteomes" id="UP000198635">
    <property type="component" value="Unassembled WGS sequence"/>
</dbReference>
<keyword evidence="3" id="KW-1185">Reference proteome</keyword>
<dbReference type="OrthoDB" id="9798990at2"/>
<dbReference type="PANTHER" id="PTHR36173">
    <property type="entry name" value="RIBONUCLEASE VAPC16-RELATED"/>
    <property type="match status" value="1"/>
</dbReference>
<evidence type="ECO:0000313" key="3">
    <source>
        <dbReference type="Proteomes" id="UP000198635"/>
    </source>
</evidence>
<organism evidence="2 3">
    <name type="scientific">Desulfomicrobium apsheronum</name>
    <dbReference type="NCBI Taxonomy" id="52560"/>
    <lineage>
        <taxon>Bacteria</taxon>
        <taxon>Pseudomonadati</taxon>
        <taxon>Thermodesulfobacteriota</taxon>
        <taxon>Desulfovibrionia</taxon>
        <taxon>Desulfovibrionales</taxon>
        <taxon>Desulfomicrobiaceae</taxon>
        <taxon>Desulfomicrobium</taxon>
    </lineage>
</organism>
<dbReference type="STRING" id="52560.SAMN04488082_12023"/>
<dbReference type="AlphaFoldDB" id="A0A1I3YHP2"/>
<reference evidence="3" key="1">
    <citation type="submission" date="2016-10" db="EMBL/GenBank/DDBJ databases">
        <authorList>
            <person name="Varghese N."/>
            <person name="Submissions S."/>
        </authorList>
    </citation>
    <scope>NUCLEOTIDE SEQUENCE [LARGE SCALE GENOMIC DNA]</scope>
    <source>
        <strain evidence="3">DSM 5918</strain>
    </source>
</reference>
<accession>A0A1I3YHP2</accession>
<dbReference type="InterPro" id="IPR029060">
    <property type="entry name" value="PIN-like_dom_sf"/>
</dbReference>
<dbReference type="SUPFAM" id="SSF88723">
    <property type="entry name" value="PIN domain-like"/>
    <property type="match status" value="1"/>
</dbReference>
<dbReference type="InterPro" id="IPR052919">
    <property type="entry name" value="TA_system_RNase"/>
</dbReference>
<dbReference type="EMBL" id="FORX01000020">
    <property type="protein sequence ID" value="SFK31300.1"/>
    <property type="molecule type" value="Genomic_DNA"/>
</dbReference>
<dbReference type="Pfam" id="PF01850">
    <property type="entry name" value="PIN"/>
    <property type="match status" value="1"/>
</dbReference>
<protein>
    <submittedName>
        <fullName evidence="2">PIN domain nuclease, a component of toxin-antitoxin system (PIN domain)</fullName>
    </submittedName>
</protein>
<proteinExistence type="predicted"/>
<sequence>MKLLLDTHMLLWAAAGTLPGKAESLVGDVKNTLYFSSASIWEIGIKKSLGRSDFRVDPEVLRRGLLDNQYNELCITSLHALAVIDLPMFHKDPFDRMLLAQAKSEGITLLTSDGMMRDYPGPVLFVPKTP</sequence>
<dbReference type="CDD" id="cd09872">
    <property type="entry name" value="PIN_Sll0205-like"/>
    <property type="match status" value="1"/>
</dbReference>
<evidence type="ECO:0000259" key="1">
    <source>
        <dbReference type="Pfam" id="PF01850"/>
    </source>
</evidence>